<reference evidence="1 2" key="1">
    <citation type="journal article" date="2018" name="Nat. Ecol. Evol.">
        <title>Pezizomycetes genomes reveal the molecular basis of ectomycorrhizal truffle lifestyle.</title>
        <authorList>
            <person name="Murat C."/>
            <person name="Payen T."/>
            <person name="Noel B."/>
            <person name="Kuo A."/>
            <person name="Morin E."/>
            <person name="Chen J."/>
            <person name="Kohler A."/>
            <person name="Krizsan K."/>
            <person name="Balestrini R."/>
            <person name="Da Silva C."/>
            <person name="Montanini B."/>
            <person name="Hainaut M."/>
            <person name="Levati E."/>
            <person name="Barry K.W."/>
            <person name="Belfiori B."/>
            <person name="Cichocki N."/>
            <person name="Clum A."/>
            <person name="Dockter R.B."/>
            <person name="Fauchery L."/>
            <person name="Guy J."/>
            <person name="Iotti M."/>
            <person name="Le Tacon F."/>
            <person name="Lindquist E.A."/>
            <person name="Lipzen A."/>
            <person name="Malagnac F."/>
            <person name="Mello A."/>
            <person name="Molinier V."/>
            <person name="Miyauchi S."/>
            <person name="Poulain J."/>
            <person name="Riccioni C."/>
            <person name="Rubini A."/>
            <person name="Sitrit Y."/>
            <person name="Splivallo R."/>
            <person name="Traeger S."/>
            <person name="Wang M."/>
            <person name="Zifcakova L."/>
            <person name="Wipf D."/>
            <person name="Zambonelli A."/>
            <person name="Paolocci F."/>
            <person name="Nowrousian M."/>
            <person name="Ottonello S."/>
            <person name="Baldrian P."/>
            <person name="Spatafora J.W."/>
            <person name="Henrissat B."/>
            <person name="Nagy L.G."/>
            <person name="Aury J.M."/>
            <person name="Wincker P."/>
            <person name="Grigoriev I.V."/>
            <person name="Bonfante P."/>
            <person name="Martin F.M."/>
        </authorList>
    </citation>
    <scope>NUCLEOTIDE SEQUENCE [LARGE SCALE GENOMIC DNA]</scope>
    <source>
        <strain evidence="1 2">120613-1</strain>
    </source>
</reference>
<keyword evidence="2" id="KW-1185">Reference proteome</keyword>
<evidence type="ECO:0000313" key="2">
    <source>
        <dbReference type="Proteomes" id="UP000276215"/>
    </source>
</evidence>
<evidence type="ECO:0000313" key="1">
    <source>
        <dbReference type="EMBL" id="RPB04104.1"/>
    </source>
</evidence>
<proteinExistence type="predicted"/>
<accession>A0A3N4K0N0</accession>
<name>A0A3N4K0N0_9PEZI</name>
<organism evidence="1 2">
    <name type="scientific">Choiromyces venosus 120613-1</name>
    <dbReference type="NCBI Taxonomy" id="1336337"/>
    <lineage>
        <taxon>Eukaryota</taxon>
        <taxon>Fungi</taxon>
        <taxon>Dikarya</taxon>
        <taxon>Ascomycota</taxon>
        <taxon>Pezizomycotina</taxon>
        <taxon>Pezizomycetes</taxon>
        <taxon>Pezizales</taxon>
        <taxon>Tuberaceae</taxon>
        <taxon>Choiromyces</taxon>
    </lineage>
</organism>
<gene>
    <name evidence="1" type="ORF">L873DRAFT_1799543</name>
</gene>
<sequence>MFRFFVPVTCTRPTDIYTQKLPTLLRNGPKGEWTTPIKVRMLTLLDMGGLMSNWCSSSNS</sequence>
<protein>
    <submittedName>
        <fullName evidence="1">Uncharacterized protein</fullName>
    </submittedName>
</protein>
<dbReference type="AlphaFoldDB" id="A0A3N4K0N0"/>
<dbReference type="EMBL" id="ML120359">
    <property type="protein sequence ID" value="RPB04104.1"/>
    <property type="molecule type" value="Genomic_DNA"/>
</dbReference>
<dbReference type="Proteomes" id="UP000276215">
    <property type="component" value="Unassembled WGS sequence"/>
</dbReference>